<protein>
    <submittedName>
        <fullName evidence="1">Uncharacterized protein</fullName>
    </submittedName>
</protein>
<reference evidence="1" key="1">
    <citation type="journal article" date="2020" name="Nature">
        <title>Giant virus diversity and host interactions through global metagenomics.</title>
        <authorList>
            <person name="Schulz F."/>
            <person name="Roux S."/>
            <person name="Paez-Espino D."/>
            <person name="Jungbluth S."/>
            <person name="Walsh D.A."/>
            <person name="Denef V.J."/>
            <person name="McMahon K.D."/>
            <person name="Konstantinidis K.T."/>
            <person name="Eloe-Fadrosh E.A."/>
            <person name="Kyrpides N.C."/>
            <person name="Woyke T."/>
        </authorList>
    </citation>
    <scope>NUCLEOTIDE SEQUENCE</scope>
    <source>
        <strain evidence="1">GVMAG-M-3300025652-16</strain>
    </source>
</reference>
<dbReference type="EMBL" id="MN740292">
    <property type="protein sequence ID" value="QHT98408.1"/>
    <property type="molecule type" value="Genomic_DNA"/>
</dbReference>
<name>A0A6C0IYI6_9ZZZZ</name>
<accession>A0A6C0IYI6</accession>
<proteinExistence type="predicted"/>
<dbReference type="AlphaFoldDB" id="A0A6C0IYI6"/>
<sequence length="92" mass="10630">MNHPDDDCTVITDMPLCDEVVDFIEKGLHRDMTEEDVENWCDNNLDGLASIYEKYRDTYLSYGQAEMTLFFTQTVYGREDAMEIIASFVDGL</sequence>
<evidence type="ECO:0000313" key="1">
    <source>
        <dbReference type="EMBL" id="QHT98408.1"/>
    </source>
</evidence>
<organism evidence="1">
    <name type="scientific">viral metagenome</name>
    <dbReference type="NCBI Taxonomy" id="1070528"/>
    <lineage>
        <taxon>unclassified sequences</taxon>
        <taxon>metagenomes</taxon>
        <taxon>organismal metagenomes</taxon>
    </lineage>
</organism>